<dbReference type="Pfam" id="PF00440">
    <property type="entry name" value="TetR_N"/>
    <property type="match status" value="1"/>
</dbReference>
<reference evidence="5" key="2">
    <citation type="journal article" date="2022" name="Sci. Total Environ.">
        <title>Prevalence, transmission, and molecular epidemiology of tet(X)-positive bacteria among humans, animals, and environmental niches in China: An epidemiological, and genomic-based study.</title>
        <authorList>
            <person name="Dong N."/>
            <person name="Zeng Y."/>
            <person name="Cai C."/>
            <person name="Sun C."/>
            <person name="Lu J."/>
            <person name="Liu C."/>
            <person name="Zhou H."/>
            <person name="Sun Q."/>
            <person name="Shu L."/>
            <person name="Wang H."/>
            <person name="Wang Y."/>
            <person name="Wang S."/>
            <person name="Wu C."/>
            <person name="Chan E.W."/>
            <person name="Chen G."/>
            <person name="Shen Z."/>
            <person name="Chen S."/>
            <person name="Zhang R."/>
        </authorList>
    </citation>
    <scope>NUCLEOTIDE SEQUENCE</scope>
    <source>
        <strain evidence="5">R1692</strain>
    </source>
</reference>
<accession>A0ABT7NL17</accession>
<feature type="domain" description="HTH tetR-type" evidence="4">
    <location>
        <begin position="26"/>
        <end position="86"/>
    </location>
</feature>
<organism evidence="5 6">
    <name type="scientific">Sphingobacterium hotanense</name>
    <dbReference type="NCBI Taxonomy" id="649196"/>
    <lineage>
        <taxon>Bacteria</taxon>
        <taxon>Pseudomonadati</taxon>
        <taxon>Bacteroidota</taxon>
        <taxon>Sphingobacteriia</taxon>
        <taxon>Sphingobacteriales</taxon>
        <taxon>Sphingobacteriaceae</taxon>
        <taxon>Sphingobacterium</taxon>
    </lineage>
</organism>
<keyword evidence="1 2" id="KW-0238">DNA-binding</keyword>
<gene>
    <name evidence="5" type="ORF">HX018_05020</name>
</gene>
<comment type="caution">
    <text evidence="5">The sequence shown here is derived from an EMBL/GenBank/DDBJ whole genome shotgun (WGS) entry which is preliminary data.</text>
</comment>
<evidence type="ECO:0000313" key="5">
    <source>
        <dbReference type="EMBL" id="MDM1047603.1"/>
    </source>
</evidence>
<protein>
    <submittedName>
        <fullName evidence="5">TetR/AcrR family transcriptional regulator</fullName>
    </submittedName>
</protein>
<dbReference type="SUPFAM" id="SSF46689">
    <property type="entry name" value="Homeodomain-like"/>
    <property type="match status" value="1"/>
</dbReference>
<dbReference type="EMBL" id="JACAGK010000010">
    <property type="protein sequence ID" value="MDM1047603.1"/>
    <property type="molecule type" value="Genomic_DNA"/>
</dbReference>
<dbReference type="Gene3D" id="1.10.357.10">
    <property type="entry name" value="Tetracycline Repressor, domain 2"/>
    <property type="match status" value="1"/>
</dbReference>
<dbReference type="RefSeq" id="WP_149526560.1">
    <property type="nucleotide sequence ID" value="NZ_CP030848.1"/>
</dbReference>
<evidence type="ECO:0000256" key="2">
    <source>
        <dbReference type="PROSITE-ProRule" id="PRU00335"/>
    </source>
</evidence>
<evidence type="ECO:0000256" key="3">
    <source>
        <dbReference type="SAM" id="MobiDB-lite"/>
    </source>
</evidence>
<dbReference type="PROSITE" id="PS50977">
    <property type="entry name" value="HTH_TETR_2"/>
    <property type="match status" value="1"/>
</dbReference>
<keyword evidence="6" id="KW-1185">Reference proteome</keyword>
<evidence type="ECO:0000259" key="4">
    <source>
        <dbReference type="PROSITE" id="PS50977"/>
    </source>
</evidence>
<feature type="DNA-binding region" description="H-T-H motif" evidence="2">
    <location>
        <begin position="49"/>
        <end position="68"/>
    </location>
</feature>
<evidence type="ECO:0000313" key="6">
    <source>
        <dbReference type="Proteomes" id="UP001170954"/>
    </source>
</evidence>
<dbReference type="InterPro" id="IPR001647">
    <property type="entry name" value="HTH_TetR"/>
</dbReference>
<proteinExistence type="predicted"/>
<reference evidence="5" key="1">
    <citation type="submission" date="2020-06" db="EMBL/GenBank/DDBJ databases">
        <authorList>
            <person name="Dong N."/>
        </authorList>
    </citation>
    <scope>NUCLEOTIDE SEQUENCE</scope>
    <source>
        <strain evidence="5">R1692</strain>
    </source>
</reference>
<feature type="compositionally biased region" description="Basic and acidic residues" evidence="3">
    <location>
        <begin position="1"/>
        <end position="10"/>
    </location>
</feature>
<sequence>MQKSKMEEKPKKKPRKVTAGPIREKARTMEKLIAAVGKVIKKHGYPGLTVANIASESGLDRKLVYTYFGTLDNLIEVYITRQDYWKSKANKQIESLLQAENLSKLAMVNLLQGQFEQVLNDKILQRIIHWELGVKSKPLRKLADSREEVGELLLNKFEESYPNKDIDLRALLAIQTAGLYYLALHASSNGSTFCGIDIGTPEGKERINRTVENTLDLLINSSNQSKGD</sequence>
<evidence type="ECO:0000256" key="1">
    <source>
        <dbReference type="ARBA" id="ARBA00023125"/>
    </source>
</evidence>
<dbReference type="Proteomes" id="UP001170954">
    <property type="component" value="Unassembled WGS sequence"/>
</dbReference>
<feature type="region of interest" description="Disordered" evidence="3">
    <location>
        <begin position="1"/>
        <end position="21"/>
    </location>
</feature>
<name>A0ABT7NL17_9SPHI</name>
<dbReference type="InterPro" id="IPR009057">
    <property type="entry name" value="Homeodomain-like_sf"/>
</dbReference>